<name>A0A9Q3DZS2_9BASI</name>
<reference evidence="1" key="1">
    <citation type="submission" date="2021-03" db="EMBL/GenBank/DDBJ databases">
        <title>Draft genome sequence of rust myrtle Austropuccinia psidii MF-1, a brazilian biotype.</title>
        <authorList>
            <person name="Quecine M.C."/>
            <person name="Pachon D.M.R."/>
            <person name="Bonatelli M.L."/>
            <person name="Correr F.H."/>
            <person name="Franceschini L.M."/>
            <person name="Leite T.F."/>
            <person name="Margarido G.R.A."/>
            <person name="Almeida C.A."/>
            <person name="Ferrarezi J.A."/>
            <person name="Labate C.A."/>
        </authorList>
    </citation>
    <scope>NUCLEOTIDE SEQUENCE</scope>
    <source>
        <strain evidence="1">MF-1</strain>
    </source>
</reference>
<dbReference type="OrthoDB" id="2505291at2759"/>
<proteinExistence type="predicted"/>
<organism evidence="1 2">
    <name type="scientific">Austropuccinia psidii MF-1</name>
    <dbReference type="NCBI Taxonomy" id="1389203"/>
    <lineage>
        <taxon>Eukaryota</taxon>
        <taxon>Fungi</taxon>
        <taxon>Dikarya</taxon>
        <taxon>Basidiomycota</taxon>
        <taxon>Pucciniomycotina</taxon>
        <taxon>Pucciniomycetes</taxon>
        <taxon>Pucciniales</taxon>
        <taxon>Sphaerophragmiaceae</taxon>
        <taxon>Austropuccinia</taxon>
    </lineage>
</organism>
<comment type="caution">
    <text evidence="1">The sequence shown here is derived from an EMBL/GenBank/DDBJ whole genome shotgun (WGS) entry which is preliminary data.</text>
</comment>
<evidence type="ECO:0000313" key="1">
    <source>
        <dbReference type="EMBL" id="MBW0511083.1"/>
    </source>
</evidence>
<evidence type="ECO:0000313" key="2">
    <source>
        <dbReference type="Proteomes" id="UP000765509"/>
    </source>
</evidence>
<accession>A0A9Q3DZS2</accession>
<dbReference type="Proteomes" id="UP000765509">
    <property type="component" value="Unassembled WGS sequence"/>
</dbReference>
<sequence>MSTPSQPLCIGMINLCIKMNSYITLHTDNSHLDSWIVLWHNQHNIFVYLPNHQHTIISLPEALSKMLIPFLLATQIFMHCGPGGAWIDNHQSNPTQKLFVVGVLMTYKHDPSSSQKPNVALRFFTWYLKILFIIQSFQKQDFKLKLPKEYDCSSHSQCQLFTPTTPASNSAHPLYPAVFSLSSKKKLIQLASGSEFPMINTPLPHQKNVLAFLWDQENPNGQSIRNLWANEPPISTFNARHIITNKVVSSFKSLLSNNPLGGLLLDDMELGKTIKANALIVTSKERLITNPHCSTPTSLNHQLAITNIKAFSSSSTAIQHLPWPHLSLIIQVQNLKM</sequence>
<dbReference type="EMBL" id="AVOT02021975">
    <property type="protein sequence ID" value="MBW0511083.1"/>
    <property type="molecule type" value="Genomic_DNA"/>
</dbReference>
<gene>
    <name evidence="1" type="ORF">O181_050798</name>
</gene>
<keyword evidence="2" id="KW-1185">Reference proteome</keyword>
<protein>
    <submittedName>
        <fullName evidence="1">Uncharacterized protein</fullName>
    </submittedName>
</protein>
<dbReference type="AlphaFoldDB" id="A0A9Q3DZS2"/>